<dbReference type="InterPro" id="IPR013525">
    <property type="entry name" value="ABC2_TM"/>
</dbReference>
<protein>
    <submittedName>
        <fullName evidence="7">ABC transporter permease</fullName>
    </submittedName>
</protein>
<feature type="transmembrane region" description="Helical" evidence="5">
    <location>
        <begin position="20"/>
        <end position="42"/>
    </location>
</feature>
<evidence type="ECO:0000256" key="1">
    <source>
        <dbReference type="ARBA" id="ARBA00004141"/>
    </source>
</evidence>
<keyword evidence="3 5" id="KW-1133">Transmembrane helix</keyword>
<name>A0A429GD36_9CREN</name>
<feature type="transmembrane region" description="Helical" evidence="5">
    <location>
        <begin position="132"/>
        <end position="155"/>
    </location>
</feature>
<organism evidence="7 9">
    <name type="scientific">Candidatus Methanodesulfokora washburnensis</name>
    <dbReference type="NCBI Taxonomy" id="2478471"/>
    <lineage>
        <taxon>Archaea</taxon>
        <taxon>Thermoproteota</taxon>
        <taxon>Candidatus Korarchaeia</taxon>
        <taxon>Candidatus Korarchaeia incertae sedis</taxon>
        <taxon>Candidatus Methanodesulfokora</taxon>
    </lineage>
</organism>
<dbReference type="PIRSF" id="PIRSF006648">
    <property type="entry name" value="DrrB"/>
    <property type="match status" value="1"/>
</dbReference>
<keyword evidence="9" id="KW-1185">Reference proteome</keyword>
<evidence type="ECO:0000313" key="9">
    <source>
        <dbReference type="Proteomes" id="UP000277582"/>
    </source>
</evidence>
<feature type="transmembrane region" description="Helical" evidence="5">
    <location>
        <begin position="167"/>
        <end position="185"/>
    </location>
</feature>
<evidence type="ECO:0000256" key="5">
    <source>
        <dbReference type="SAM" id="Phobius"/>
    </source>
</evidence>
<dbReference type="GO" id="GO:0140359">
    <property type="term" value="F:ABC-type transporter activity"/>
    <property type="evidence" value="ECO:0007669"/>
    <property type="project" value="InterPro"/>
</dbReference>
<dbReference type="AlphaFoldDB" id="A0A429GD36"/>
<dbReference type="PANTHER" id="PTHR43229">
    <property type="entry name" value="NODULATION PROTEIN J"/>
    <property type="match status" value="1"/>
</dbReference>
<dbReference type="InterPro" id="IPR047817">
    <property type="entry name" value="ABC2_TM_bact-type"/>
</dbReference>
<evidence type="ECO:0000259" key="6">
    <source>
        <dbReference type="PROSITE" id="PS51012"/>
    </source>
</evidence>
<feature type="transmembrane region" description="Helical" evidence="5">
    <location>
        <begin position="105"/>
        <end position="126"/>
    </location>
</feature>
<sequence length="251" mass="27964">MEVSQIIKVAVRDLNRMWKYRWWLAGLVAMNLSDLFIMATIFNGVVNRALIPDYIKFVAPGITAIAIFASSFSIGREVMVEIRRDVHHYLLSLPMRRYELLLGRALGGTIRGLVYAIPFLILLIAIEGLPNVEIFSVALISLILLAFSMSSLGIALSSISRQMDVQATVRSLLYFVLFFFSTVFYPSRAISQFSAIRLISHYNPVSVVADLLRASFGEGVMPAADQLISLPILSFLMSVAGMLLYMKAMAK</sequence>
<dbReference type="PANTHER" id="PTHR43229:SF3">
    <property type="entry name" value="ABC-TYPE MULTIDRUG TRANSPORT SYSTEM, PERMEASE COMPONENT"/>
    <property type="match status" value="1"/>
</dbReference>
<evidence type="ECO:0000313" key="10">
    <source>
        <dbReference type="Proteomes" id="UP000316217"/>
    </source>
</evidence>
<dbReference type="InterPro" id="IPR051784">
    <property type="entry name" value="Nod_factor_ABC_transporter"/>
</dbReference>
<gene>
    <name evidence="7" type="ORF">D6D85_15505</name>
    <name evidence="8" type="ORF">EF810_01845</name>
</gene>
<proteinExistence type="predicted"/>
<dbReference type="Proteomes" id="UP000277582">
    <property type="component" value="Unassembled WGS sequence"/>
</dbReference>
<accession>A0A429GD36</accession>
<comment type="caution">
    <text evidence="7">The sequence shown here is derived from an EMBL/GenBank/DDBJ whole genome shotgun (WGS) entry which is preliminary data.</text>
</comment>
<feature type="transmembrane region" description="Helical" evidence="5">
    <location>
        <begin position="54"/>
        <end position="74"/>
    </location>
</feature>
<evidence type="ECO:0000256" key="3">
    <source>
        <dbReference type="ARBA" id="ARBA00022989"/>
    </source>
</evidence>
<evidence type="ECO:0000313" key="8">
    <source>
        <dbReference type="EMBL" id="RZN62846.1"/>
    </source>
</evidence>
<keyword evidence="4 5" id="KW-0472">Membrane</keyword>
<dbReference type="InterPro" id="IPR000412">
    <property type="entry name" value="ABC_2_transport"/>
</dbReference>
<evidence type="ECO:0000256" key="2">
    <source>
        <dbReference type="ARBA" id="ARBA00022692"/>
    </source>
</evidence>
<feature type="domain" description="ABC transmembrane type-2" evidence="6">
    <location>
        <begin position="22"/>
        <end position="248"/>
    </location>
</feature>
<evidence type="ECO:0000256" key="4">
    <source>
        <dbReference type="ARBA" id="ARBA00023136"/>
    </source>
</evidence>
<dbReference type="EMBL" id="RCOS01000170">
    <property type="protein sequence ID" value="RSN71738.1"/>
    <property type="molecule type" value="Genomic_DNA"/>
</dbReference>
<feature type="transmembrane region" description="Helical" evidence="5">
    <location>
        <begin position="227"/>
        <end position="246"/>
    </location>
</feature>
<dbReference type="EMBL" id="RXII01000032">
    <property type="protein sequence ID" value="RZN62846.1"/>
    <property type="molecule type" value="Genomic_DNA"/>
</dbReference>
<comment type="subcellular location">
    <subcellularLocation>
        <location evidence="1">Membrane</location>
        <topology evidence="1">Multi-pass membrane protein</topology>
    </subcellularLocation>
</comment>
<keyword evidence="2 5" id="KW-0812">Transmembrane</keyword>
<reference evidence="7 9" key="1">
    <citation type="submission" date="2018-10" db="EMBL/GenBank/DDBJ databases">
        <title>Co-occurring genomic capacity for anaerobic methane metabolism and dissimilatory sulfite reduction discovered in the Korarchaeota.</title>
        <authorList>
            <person name="Mckay L.J."/>
            <person name="Dlakic M."/>
            <person name="Fields M.W."/>
            <person name="Delmont T.O."/>
            <person name="Eren A.M."/>
            <person name="Jay Z.J."/>
            <person name="Klingelsmith K.B."/>
            <person name="Rusch D.B."/>
            <person name="Inskeep W.P."/>
        </authorList>
    </citation>
    <scope>NUCLEOTIDE SEQUENCE [LARGE SCALE GENOMIC DNA]</scope>
    <source>
        <strain evidence="7 9">MDKW</strain>
    </source>
</reference>
<dbReference type="Proteomes" id="UP000316217">
    <property type="component" value="Unassembled WGS sequence"/>
</dbReference>
<dbReference type="PROSITE" id="PS51012">
    <property type="entry name" value="ABC_TM2"/>
    <property type="match status" value="1"/>
</dbReference>
<evidence type="ECO:0000313" key="7">
    <source>
        <dbReference type="EMBL" id="RSN71738.1"/>
    </source>
</evidence>
<reference evidence="8 10" key="2">
    <citation type="journal article" date="2019" name="Nat. Microbiol.">
        <title>Wide diversity of methane and short-chain alkane metabolisms in uncultured archaea.</title>
        <authorList>
            <person name="Borrel G."/>
            <person name="Adam P.S."/>
            <person name="McKay L.J."/>
            <person name="Chen L.X."/>
            <person name="Sierra-Garcia I.N."/>
            <person name="Sieber C.M."/>
            <person name="Letourneur Q."/>
            <person name="Ghozlane A."/>
            <person name="Andersen G.L."/>
            <person name="Li W.J."/>
            <person name="Hallam S.J."/>
            <person name="Muyzer G."/>
            <person name="de Oliveira V.M."/>
            <person name="Inskeep W.P."/>
            <person name="Banfield J.F."/>
            <person name="Gribaldo S."/>
        </authorList>
    </citation>
    <scope>NUCLEOTIDE SEQUENCE [LARGE SCALE GENOMIC DNA]</scope>
    <source>
        <strain evidence="8">NM4</strain>
    </source>
</reference>
<dbReference type="GO" id="GO:0043190">
    <property type="term" value="C:ATP-binding cassette (ABC) transporter complex"/>
    <property type="evidence" value="ECO:0007669"/>
    <property type="project" value="InterPro"/>
</dbReference>
<dbReference type="Pfam" id="PF01061">
    <property type="entry name" value="ABC2_membrane"/>
    <property type="match status" value="1"/>
</dbReference>